<organism evidence="8 9">
    <name type="scientific">Burkholderia vietnamiensis (strain G4 / LMG 22486)</name>
    <name type="common">Burkholderia cepacia (strain R1808)</name>
    <dbReference type="NCBI Taxonomy" id="269482"/>
    <lineage>
        <taxon>Bacteria</taxon>
        <taxon>Pseudomonadati</taxon>
        <taxon>Pseudomonadota</taxon>
        <taxon>Betaproteobacteria</taxon>
        <taxon>Burkholderiales</taxon>
        <taxon>Burkholderiaceae</taxon>
        <taxon>Burkholderia</taxon>
        <taxon>Burkholderia cepacia complex</taxon>
    </lineage>
</organism>
<evidence type="ECO:0000256" key="4">
    <source>
        <dbReference type="ARBA" id="ARBA00023002"/>
    </source>
</evidence>
<dbReference type="PROSITE" id="PS51318">
    <property type="entry name" value="TAT"/>
    <property type="match status" value="1"/>
</dbReference>
<dbReference type="PANTHER" id="PTHR43032">
    <property type="entry name" value="PROTEIN-METHIONINE-SULFOXIDE REDUCTASE"/>
    <property type="match status" value="1"/>
</dbReference>
<feature type="binding site" evidence="5">
    <location>
        <position position="244"/>
    </location>
    <ligand>
        <name>Mo-molybdopterin</name>
        <dbReference type="ChEBI" id="CHEBI:71302"/>
    </ligand>
</feature>
<feature type="binding site" evidence="5">
    <location>
        <begin position="106"/>
        <end position="107"/>
    </location>
    <ligand>
        <name>Mo-molybdopterin</name>
        <dbReference type="ChEBI" id="CHEBI:71302"/>
    </ligand>
</feature>
<name>A4JAS5_BURVG</name>
<evidence type="ECO:0000259" key="7">
    <source>
        <dbReference type="Pfam" id="PF00174"/>
    </source>
</evidence>
<dbReference type="Gene3D" id="3.90.420.10">
    <property type="entry name" value="Oxidoreductase, molybdopterin-binding domain"/>
    <property type="match status" value="1"/>
</dbReference>
<comment type="catalytic activity">
    <reaction evidence="5">
        <text>L-methionyl-[protein] + a quinone + H2O = L-methionyl-(R)-S-oxide-[protein] + a quinol</text>
        <dbReference type="Rhea" id="RHEA:51296"/>
        <dbReference type="Rhea" id="RHEA-COMP:12313"/>
        <dbReference type="Rhea" id="RHEA-COMP:12314"/>
        <dbReference type="ChEBI" id="CHEBI:15377"/>
        <dbReference type="ChEBI" id="CHEBI:16044"/>
        <dbReference type="ChEBI" id="CHEBI:24646"/>
        <dbReference type="ChEBI" id="CHEBI:45764"/>
        <dbReference type="ChEBI" id="CHEBI:132124"/>
    </reaction>
</comment>
<comment type="similarity">
    <text evidence="5">Belongs to the MsrP family.</text>
</comment>
<dbReference type="InterPro" id="IPR006311">
    <property type="entry name" value="TAT_signal"/>
</dbReference>
<evidence type="ECO:0000256" key="6">
    <source>
        <dbReference type="SAM" id="Phobius"/>
    </source>
</evidence>
<evidence type="ECO:0000313" key="8">
    <source>
        <dbReference type="EMBL" id="ABO53378.1"/>
    </source>
</evidence>
<feature type="domain" description="Oxidoreductase molybdopterin-binding" evidence="7">
    <location>
        <begin position="123"/>
        <end position="278"/>
    </location>
</feature>
<comment type="catalytic activity">
    <reaction evidence="5">
        <text>L-methionyl-[protein] + a quinone + H2O = L-methionyl-(S)-S-oxide-[protein] + a quinol</text>
        <dbReference type="Rhea" id="RHEA:51292"/>
        <dbReference type="Rhea" id="RHEA-COMP:12313"/>
        <dbReference type="Rhea" id="RHEA-COMP:12315"/>
        <dbReference type="ChEBI" id="CHEBI:15377"/>
        <dbReference type="ChEBI" id="CHEBI:16044"/>
        <dbReference type="ChEBI" id="CHEBI:24646"/>
        <dbReference type="ChEBI" id="CHEBI:44120"/>
        <dbReference type="ChEBI" id="CHEBI:132124"/>
    </reaction>
</comment>
<keyword evidence="6" id="KW-1133">Transmembrane helix</keyword>
<feature type="transmembrane region" description="Helical" evidence="6">
    <location>
        <begin position="46"/>
        <end position="69"/>
    </location>
</feature>
<dbReference type="EC" id="1.8.5.-" evidence="5"/>
<keyword evidence="2 5" id="KW-0479">Metal-binding</keyword>
<evidence type="ECO:0000313" key="9">
    <source>
        <dbReference type="Proteomes" id="UP000002287"/>
    </source>
</evidence>
<dbReference type="GO" id="GO:0046872">
    <property type="term" value="F:metal ion binding"/>
    <property type="evidence" value="ECO:0007669"/>
    <property type="project" value="UniProtKB-KW"/>
</dbReference>
<comment type="PTM">
    <text evidence="5">Predicted to be exported by the Tat system. The position of the signal peptide cleavage has not been experimentally proven.</text>
</comment>
<dbReference type="KEGG" id="bvi:Bcep1808_0365"/>
<dbReference type="EMBL" id="CP000614">
    <property type="protein sequence ID" value="ABO53378.1"/>
    <property type="molecule type" value="Genomic_DNA"/>
</dbReference>
<dbReference type="SUPFAM" id="SSF56524">
    <property type="entry name" value="Oxidoreductase molybdopterin-binding domain"/>
    <property type="match status" value="1"/>
</dbReference>
<dbReference type="GO" id="GO:0016672">
    <property type="term" value="F:oxidoreductase activity, acting on a sulfur group of donors, quinone or similar compound as acceptor"/>
    <property type="evidence" value="ECO:0007669"/>
    <property type="project" value="UniProtKB-UniRule"/>
</dbReference>
<evidence type="ECO:0000256" key="1">
    <source>
        <dbReference type="ARBA" id="ARBA00022505"/>
    </source>
</evidence>
<dbReference type="HOGENOM" id="CLU_045520_0_0_4"/>
<keyword evidence="3 5" id="KW-0732">Signal</keyword>
<accession>A4JAS5</accession>
<feature type="binding site" evidence="5">
    <location>
        <position position="161"/>
    </location>
    <ligand>
        <name>Mo-molybdopterin</name>
        <dbReference type="ChEBI" id="CHEBI:71302"/>
    </ligand>
    <ligandPart>
        <name>Mo</name>
        <dbReference type="ChEBI" id="CHEBI:28685"/>
    </ligandPart>
</feature>
<feature type="binding site" evidence="5">
    <location>
        <position position="249"/>
    </location>
    <ligand>
        <name>Mo-molybdopterin</name>
        <dbReference type="ChEBI" id="CHEBI:71302"/>
    </ligand>
</feature>
<dbReference type="HAMAP" id="MF_01206">
    <property type="entry name" value="MsrP"/>
    <property type="match status" value="1"/>
</dbReference>
<comment type="subunit">
    <text evidence="5">Heterodimer of a catalytic subunit (MsrP) and a heme-binding subunit (MsrQ).</text>
</comment>
<dbReference type="NCBIfam" id="NF003767">
    <property type="entry name" value="PRK05363.1"/>
    <property type="match status" value="1"/>
</dbReference>
<keyword evidence="5" id="KW-0574">Periplasm</keyword>
<gene>
    <name evidence="5" type="primary">msrP</name>
    <name evidence="8" type="ordered locus">Bcep1808_0365</name>
</gene>
<dbReference type="Proteomes" id="UP000002287">
    <property type="component" value="Chromosome 1"/>
</dbReference>
<reference evidence="9" key="1">
    <citation type="submission" date="2007-03" db="EMBL/GenBank/DDBJ databases">
        <title>Complete sequence of chromosome 1 of Burkholderia vietnamiensis G4.</title>
        <authorList>
            <consortium name="US DOE Joint Genome Institute"/>
            <person name="Copeland A."/>
            <person name="Lucas S."/>
            <person name="Lapidus A."/>
            <person name="Barry K."/>
            <person name="Detter J.C."/>
            <person name="Glavina del Rio T."/>
            <person name="Hammon N."/>
            <person name="Israni S."/>
            <person name="Dalin E."/>
            <person name="Tice H."/>
            <person name="Pitluck S."/>
            <person name="Chain P."/>
            <person name="Malfatti S."/>
            <person name="Shin M."/>
            <person name="Vergez L."/>
            <person name="Schmutz J."/>
            <person name="Larimer F."/>
            <person name="Land M."/>
            <person name="Hauser L."/>
            <person name="Kyrpides N."/>
            <person name="Tiedje J."/>
            <person name="Richardson P."/>
        </authorList>
    </citation>
    <scope>NUCLEOTIDE SEQUENCE [LARGE SCALE GENOMIC DNA]</scope>
    <source>
        <strain evidence="9">G4 / LMG 22486</strain>
    </source>
</reference>
<dbReference type="AlphaFoldDB" id="A4JAS5"/>
<sequence length="344" mass="38373">MKRARRACMRSSTMWIRDSLRNLLTGADIAPSEITARAVFENRRRVLQAAGLAAAGGLLGGSGAAFGAYASPDARAAKLAAKTNPKFVAADKVTPFKDITSYNNFYEFGTDKGDPAQNAGTLRPRPWRVSVEGEVLHPKVFDLDELLKLAPLEERVYRLRCVEGWSMVIPWIGVPFSELVKRVQPTGNAKYVQFITLADPSQMPGLSTPVLDWPYSEGLRMDEAMNPLTLLTMGVYGQVLPNQNGAPVRIVVPWKYGFKSAKSLVKIRFVDKQPKTSWNTYASNEYGFYSNVNPNVDHPRWSQATERRIGDDGFFTPKRKTLMFNGYGDLVASMYQGMDLKKNF</sequence>
<dbReference type="eggNOG" id="COG2041">
    <property type="taxonomic scope" value="Bacteria"/>
</dbReference>
<dbReference type="GO" id="GO:0042597">
    <property type="term" value="C:periplasmic space"/>
    <property type="evidence" value="ECO:0007669"/>
    <property type="project" value="UniProtKB-SubCell"/>
</dbReference>
<keyword evidence="6" id="KW-0812">Transmembrane</keyword>
<dbReference type="InterPro" id="IPR036374">
    <property type="entry name" value="OxRdtase_Mopterin-bd_sf"/>
</dbReference>
<comment type="cofactor">
    <cofactor evidence="5">
        <name>Mo-molybdopterin</name>
        <dbReference type="ChEBI" id="CHEBI:71302"/>
    </cofactor>
    <text evidence="5">Binds 1 Mo-molybdopterin (Mo-MPT) cofactor per subunit.</text>
</comment>
<dbReference type="InterPro" id="IPR000572">
    <property type="entry name" value="OxRdtase_Mopterin-bd_dom"/>
</dbReference>
<keyword evidence="4 5" id="KW-0560">Oxidoreductase</keyword>
<dbReference type="Pfam" id="PF00174">
    <property type="entry name" value="Oxidored_molyb"/>
    <property type="match status" value="1"/>
</dbReference>
<dbReference type="GO" id="GO:0043546">
    <property type="term" value="F:molybdopterin cofactor binding"/>
    <property type="evidence" value="ECO:0007669"/>
    <property type="project" value="UniProtKB-UniRule"/>
</dbReference>
<dbReference type="PANTHER" id="PTHR43032:SF3">
    <property type="entry name" value="PROTEIN-METHIONINE-SULFOXIDE REDUCTASE CATALYTIC SUBUNIT MSRP"/>
    <property type="match status" value="1"/>
</dbReference>
<proteinExistence type="inferred from homology"/>
<comment type="function">
    <text evidence="5">Part of the MsrPQ system that repairs oxidized periplasmic proteins containing methionine sulfoxide residues (Met-O), using respiratory chain electrons. Thus protects these proteins from oxidative-stress damage caused by reactive species of oxygen and chlorine generated by the host defense mechanisms. MsrPQ is essential for the maintenance of envelope integrity under bleach stress, rescuing a wide series of structurally unrelated periplasmic proteins from methionine oxidation. The catalytic subunit MsrP is non-stereospecific, being able to reduce both (R-) and (S-) diastereoisomers of methionine sulfoxide.</text>
</comment>
<evidence type="ECO:0000256" key="5">
    <source>
        <dbReference type="HAMAP-Rule" id="MF_01206"/>
    </source>
</evidence>
<evidence type="ECO:0000256" key="3">
    <source>
        <dbReference type="ARBA" id="ARBA00022729"/>
    </source>
</evidence>
<feature type="binding site" evidence="5">
    <location>
        <position position="196"/>
    </location>
    <ligand>
        <name>Mo-molybdopterin</name>
        <dbReference type="ChEBI" id="CHEBI:71302"/>
    </ligand>
</feature>
<feature type="binding site" evidence="5">
    <location>
        <begin position="260"/>
        <end position="262"/>
    </location>
    <ligand>
        <name>Mo-molybdopterin</name>
        <dbReference type="ChEBI" id="CHEBI:71302"/>
    </ligand>
</feature>
<feature type="binding site" evidence="5">
    <location>
        <position position="103"/>
    </location>
    <ligand>
        <name>Mo-molybdopterin</name>
        <dbReference type="ChEBI" id="CHEBI:71302"/>
    </ligand>
</feature>
<dbReference type="InterPro" id="IPR022867">
    <property type="entry name" value="MsrP"/>
</dbReference>
<comment type="subcellular location">
    <subcellularLocation>
        <location evidence="5">Periplasm</location>
    </subcellularLocation>
    <text evidence="5">Is attached to the inner membrane when interacting with the MsrQ subunit.</text>
</comment>
<protein>
    <recommendedName>
        <fullName evidence="5">Protein-methionine-sulfoxide reductase catalytic subunit MsrP</fullName>
        <ecNumber evidence="5">1.8.5.-</ecNumber>
    </recommendedName>
</protein>
<keyword evidence="6" id="KW-0472">Membrane</keyword>
<keyword evidence="1 5" id="KW-0500">Molybdenum</keyword>
<dbReference type="GO" id="GO:0030091">
    <property type="term" value="P:protein repair"/>
    <property type="evidence" value="ECO:0007669"/>
    <property type="project" value="UniProtKB-UniRule"/>
</dbReference>
<evidence type="ECO:0000256" key="2">
    <source>
        <dbReference type="ARBA" id="ARBA00022723"/>
    </source>
</evidence>